<feature type="transmembrane region" description="Helical" evidence="6">
    <location>
        <begin position="88"/>
        <end position="110"/>
    </location>
</feature>
<gene>
    <name evidence="8" type="ORF">IL45_12705</name>
    <name evidence="9" type="ORF">LY02_02441</name>
</gene>
<dbReference type="Proteomes" id="UP000239997">
    <property type="component" value="Unassembled WGS sequence"/>
</dbReference>
<dbReference type="Proteomes" id="UP000028531">
    <property type="component" value="Unassembled WGS sequence"/>
</dbReference>
<feature type="transmembrane region" description="Helical" evidence="6">
    <location>
        <begin position="6"/>
        <end position="24"/>
    </location>
</feature>
<dbReference type="PANTHER" id="PTHR32322:SF2">
    <property type="entry name" value="EAMA DOMAIN-CONTAINING PROTEIN"/>
    <property type="match status" value="1"/>
</dbReference>
<dbReference type="InterPro" id="IPR050638">
    <property type="entry name" value="AA-Vitamin_Transporters"/>
</dbReference>
<organism evidence="8 10">
    <name type="scientific">Nonlabens ulvanivorans</name>
    <name type="common">Persicivirga ulvanivorans</name>
    <dbReference type="NCBI Taxonomy" id="906888"/>
    <lineage>
        <taxon>Bacteria</taxon>
        <taxon>Pseudomonadati</taxon>
        <taxon>Bacteroidota</taxon>
        <taxon>Flavobacteriia</taxon>
        <taxon>Flavobacteriales</taxon>
        <taxon>Flavobacteriaceae</taxon>
        <taxon>Nonlabens</taxon>
    </lineage>
</organism>
<evidence type="ECO:0000256" key="4">
    <source>
        <dbReference type="ARBA" id="ARBA00022989"/>
    </source>
</evidence>
<evidence type="ECO:0000313" key="10">
    <source>
        <dbReference type="Proteomes" id="UP000028531"/>
    </source>
</evidence>
<dbReference type="InterPro" id="IPR000620">
    <property type="entry name" value="EamA_dom"/>
</dbReference>
<name>A0A084JVJ7_NONUL</name>
<keyword evidence="4 6" id="KW-1133">Transmembrane helix</keyword>
<dbReference type="Pfam" id="PF00892">
    <property type="entry name" value="EamA"/>
    <property type="match status" value="1"/>
</dbReference>
<feature type="transmembrane region" description="Helical" evidence="6">
    <location>
        <begin position="241"/>
        <end position="261"/>
    </location>
</feature>
<comment type="subcellular location">
    <subcellularLocation>
        <location evidence="1">Membrane</location>
        <topology evidence="1">Multi-pass membrane protein</topology>
    </subcellularLocation>
</comment>
<dbReference type="Gene3D" id="1.10.3730.20">
    <property type="match status" value="1"/>
</dbReference>
<comment type="caution">
    <text evidence="8">The sequence shown here is derived from an EMBL/GenBank/DDBJ whole genome shotgun (WGS) entry which is preliminary data.</text>
</comment>
<evidence type="ECO:0000256" key="1">
    <source>
        <dbReference type="ARBA" id="ARBA00004141"/>
    </source>
</evidence>
<dbReference type="RefSeq" id="WP_036584478.1">
    <property type="nucleotide sequence ID" value="NZ_JPJI01000032.1"/>
</dbReference>
<evidence type="ECO:0000256" key="6">
    <source>
        <dbReference type="SAM" id="Phobius"/>
    </source>
</evidence>
<proteinExistence type="inferred from homology"/>
<dbReference type="EMBL" id="PVNA01000005">
    <property type="protein sequence ID" value="PRX12789.1"/>
    <property type="molecule type" value="Genomic_DNA"/>
</dbReference>
<comment type="similarity">
    <text evidence="2">Belongs to the EamA transporter family.</text>
</comment>
<evidence type="ECO:0000256" key="2">
    <source>
        <dbReference type="ARBA" id="ARBA00007362"/>
    </source>
</evidence>
<dbReference type="OrthoDB" id="1524053at2"/>
<evidence type="ECO:0000313" key="9">
    <source>
        <dbReference type="EMBL" id="PRX12789.1"/>
    </source>
</evidence>
<feature type="transmembrane region" description="Helical" evidence="6">
    <location>
        <begin position="210"/>
        <end position="229"/>
    </location>
</feature>
<sequence>MIWLVLSITTSSFLYVIFKYFEVFKINTLHAIIINYIVACITGFVAYGSVPNFEQIINADWLYYALFLGALFIFIFNIMALTSQKNGLSVAAVAGKMSLVIPVIAGIWLYDESIGWMKIIGILLALISVYLTSVKTKDGIQLDKRLLIFPIILFLGSGIIDTTLKYAEKMHVPDGEEPLFSAMCFAMAFIIGIIVLIYEASQKRLLTMRSIIGGIALGIPNYFSIYFIIKTLKNGMESSVVYPINHVGTVLFTSLLGIVIFKEKLIPKNYIGIVVAIVAIVMIAFAKA</sequence>
<feature type="transmembrane region" description="Helical" evidence="6">
    <location>
        <begin position="270"/>
        <end position="286"/>
    </location>
</feature>
<dbReference type="SUPFAM" id="SSF103481">
    <property type="entry name" value="Multidrug resistance efflux transporter EmrE"/>
    <property type="match status" value="2"/>
</dbReference>
<feature type="transmembrane region" description="Helical" evidence="6">
    <location>
        <begin position="146"/>
        <end position="167"/>
    </location>
</feature>
<feature type="transmembrane region" description="Helical" evidence="6">
    <location>
        <begin position="116"/>
        <end position="134"/>
    </location>
</feature>
<keyword evidence="3 6" id="KW-0812">Transmembrane</keyword>
<feature type="domain" description="EamA" evidence="7">
    <location>
        <begin position="2"/>
        <end position="133"/>
    </location>
</feature>
<feature type="transmembrane region" description="Helical" evidence="6">
    <location>
        <begin position="31"/>
        <end position="49"/>
    </location>
</feature>
<feature type="transmembrane region" description="Helical" evidence="6">
    <location>
        <begin position="61"/>
        <end position="81"/>
    </location>
</feature>
<evidence type="ECO:0000313" key="11">
    <source>
        <dbReference type="Proteomes" id="UP000239997"/>
    </source>
</evidence>
<feature type="transmembrane region" description="Helical" evidence="6">
    <location>
        <begin position="179"/>
        <end position="198"/>
    </location>
</feature>
<dbReference type="PANTHER" id="PTHR32322">
    <property type="entry name" value="INNER MEMBRANE TRANSPORTER"/>
    <property type="match status" value="1"/>
</dbReference>
<dbReference type="InterPro" id="IPR037185">
    <property type="entry name" value="EmrE-like"/>
</dbReference>
<evidence type="ECO:0000259" key="7">
    <source>
        <dbReference type="Pfam" id="PF00892"/>
    </source>
</evidence>
<accession>A0A084JVJ7</accession>
<protein>
    <submittedName>
        <fullName evidence="9">EamA-like transporter family protein</fullName>
    </submittedName>
    <submittedName>
        <fullName evidence="8">Membrane protein</fullName>
    </submittedName>
</protein>
<keyword evidence="11" id="KW-1185">Reference proteome</keyword>
<reference evidence="8 10" key="1">
    <citation type="submission" date="2014-07" db="EMBL/GenBank/DDBJ databases">
        <title>Draft genome sequence of Nonlabens ulvanivorans, an ulvan degrading bacterium.</title>
        <authorList>
            <person name="Kopel M."/>
            <person name="Helbert W."/>
            <person name="Henrissat B."/>
            <person name="Doniger T."/>
            <person name="Banin E."/>
        </authorList>
    </citation>
    <scope>NUCLEOTIDE SEQUENCE [LARGE SCALE GENOMIC DNA]</scope>
    <source>
        <strain evidence="8 10">PLR</strain>
    </source>
</reference>
<dbReference type="EMBL" id="JPJI01000032">
    <property type="protein sequence ID" value="KEZ92981.1"/>
    <property type="molecule type" value="Genomic_DNA"/>
</dbReference>
<reference evidence="9 11" key="2">
    <citation type="submission" date="2018-03" db="EMBL/GenBank/DDBJ databases">
        <title>Genomic Encyclopedia of Archaeal and Bacterial Type Strains, Phase II (KMG-II): from individual species to whole genera.</title>
        <authorList>
            <person name="Goeker M."/>
        </authorList>
    </citation>
    <scope>NUCLEOTIDE SEQUENCE [LARGE SCALE GENOMIC DNA]</scope>
    <source>
        <strain evidence="9 11">DSM 22727</strain>
    </source>
</reference>
<evidence type="ECO:0000256" key="5">
    <source>
        <dbReference type="ARBA" id="ARBA00023136"/>
    </source>
</evidence>
<evidence type="ECO:0000256" key="3">
    <source>
        <dbReference type="ARBA" id="ARBA00022692"/>
    </source>
</evidence>
<keyword evidence="5 6" id="KW-0472">Membrane</keyword>
<dbReference type="AlphaFoldDB" id="A0A084JVJ7"/>
<dbReference type="GO" id="GO:0016020">
    <property type="term" value="C:membrane"/>
    <property type="evidence" value="ECO:0007669"/>
    <property type="project" value="UniProtKB-SubCell"/>
</dbReference>
<evidence type="ECO:0000313" key="8">
    <source>
        <dbReference type="EMBL" id="KEZ92981.1"/>
    </source>
</evidence>